<comment type="caution">
    <text evidence="2">The sequence shown here is derived from an EMBL/GenBank/DDBJ whole genome shotgun (WGS) entry which is preliminary data.</text>
</comment>
<evidence type="ECO:0000313" key="3">
    <source>
        <dbReference type="Proteomes" id="UP001311915"/>
    </source>
</evidence>
<evidence type="ECO:0008006" key="4">
    <source>
        <dbReference type="Google" id="ProtNLM"/>
    </source>
</evidence>
<organism evidence="2 3">
    <name type="scientific">Solanum pinnatisectum</name>
    <name type="common">tansyleaf nightshade</name>
    <dbReference type="NCBI Taxonomy" id="50273"/>
    <lineage>
        <taxon>Eukaryota</taxon>
        <taxon>Viridiplantae</taxon>
        <taxon>Streptophyta</taxon>
        <taxon>Embryophyta</taxon>
        <taxon>Tracheophyta</taxon>
        <taxon>Spermatophyta</taxon>
        <taxon>Magnoliopsida</taxon>
        <taxon>eudicotyledons</taxon>
        <taxon>Gunneridae</taxon>
        <taxon>Pentapetalae</taxon>
        <taxon>asterids</taxon>
        <taxon>lamiids</taxon>
        <taxon>Solanales</taxon>
        <taxon>Solanaceae</taxon>
        <taxon>Solanoideae</taxon>
        <taxon>Solaneae</taxon>
        <taxon>Solanum</taxon>
    </lineage>
</organism>
<sequence>MRVKICERGHGVTSKITALKAKVLDLRKVVDYLKSTNFTFLFESAEDQDAPTSFEMPPATTGDVPMEDVAADELEAEMDEEQLDALETTIYGDLPDLEEMIIQLVIQRSLTKTSMAGSSGATVAITPGTDALDQSDAPSIDAPIDGAIV</sequence>
<evidence type="ECO:0000256" key="1">
    <source>
        <dbReference type="SAM" id="MobiDB-lite"/>
    </source>
</evidence>
<keyword evidence="3" id="KW-1185">Reference proteome</keyword>
<accession>A0AAV9MJU1</accession>
<feature type="region of interest" description="Disordered" evidence="1">
    <location>
        <begin position="127"/>
        <end position="149"/>
    </location>
</feature>
<dbReference type="AlphaFoldDB" id="A0AAV9MJU1"/>
<gene>
    <name evidence="2" type="ORF">R3W88_000951</name>
</gene>
<evidence type="ECO:0000313" key="2">
    <source>
        <dbReference type="EMBL" id="KAK4737254.1"/>
    </source>
</evidence>
<name>A0AAV9MJU1_9SOLN</name>
<proteinExistence type="predicted"/>
<protein>
    <recommendedName>
        <fullName evidence="4">Polyprotein protein</fullName>
    </recommendedName>
</protein>
<dbReference type="Proteomes" id="UP001311915">
    <property type="component" value="Unassembled WGS sequence"/>
</dbReference>
<dbReference type="EMBL" id="JAWPEI010000001">
    <property type="protein sequence ID" value="KAK4737254.1"/>
    <property type="molecule type" value="Genomic_DNA"/>
</dbReference>
<reference evidence="2 3" key="1">
    <citation type="submission" date="2023-10" db="EMBL/GenBank/DDBJ databases">
        <title>Genome-Wide Identification Analysis in wild type Solanum Pinnatisectum Reveals Some Genes Defensing Phytophthora Infestans.</title>
        <authorList>
            <person name="Sun C."/>
        </authorList>
    </citation>
    <scope>NUCLEOTIDE SEQUENCE [LARGE SCALE GENOMIC DNA]</scope>
    <source>
        <strain evidence="2">LQN</strain>
        <tissue evidence="2">Leaf</tissue>
    </source>
</reference>